<comment type="caution">
    <text evidence="1">The sequence shown here is derived from an EMBL/GenBank/DDBJ whole genome shotgun (WGS) entry which is preliminary data.</text>
</comment>
<accession>A0ACC6M9F6</accession>
<gene>
    <name evidence="1" type="ORF">SH601_16060</name>
</gene>
<evidence type="ECO:0000313" key="2">
    <source>
        <dbReference type="Proteomes" id="UP001277972"/>
    </source>
</evidence>
<sequence length="715" mass="81243">MWKNIKKKWEHLFDEESESKETIKPPNRSQHKSLETKIAYQYPKTNKVDTIIKRKPVYQEEQVNEPEEPVEKQTIETNREPFKARDIPSPVHGFRKRSIPKVEEKSNRVEDRDKHVSLDNVTVKRKPKQKQEQLPTTTPQVKEEEPKQEEDIMTGQLPPDMDEKSPSSTKVEVSKVVSERKQVKQERTGKTKPLNVMMTPRDKWKQFKKQSAQVEKGQHVVNEKRNYVENEKDEPKTLNKVEQPKQPQRSVPIHLLNDVVQTEHNHEDWINEQAEKLQTTLRYFNIKAKVVDKTQGPSVTRFEIQPEPGVKVSKIKNLSDDIKLNLAAKDVRIEAPIPGKNTIGIEVPNLDSEPVFLQQTLESSSFQDNESPLSVALGSDIEGESVVTDLKKMPHGLIAGATGSGKSVCINTILISLLYKANYDEVKFLLIDPKMVELTPYNDIPHLVSPVITDVKAATAALKWAVQEMEDRYAKFVKEGARDINRYNEKMNKQNRQDDHMPYIVIVIDELADLMMTSPQDVEDAICRIAQKARACGIHLLIATQRPSVDVITGLIKANIPTRIAFSVSSQVDSRTILDTNGAEKLLGKGDMLFVENGSGETKRIQGAFVSDDEIERITNYVKQTASPNYLFEQEQLIQQVTSSEEADELYQEAVDFVFDYNGASASLLQRRFKIGYNRAARLIDMMEDNGIISGQNGSKQREVLASKQDIISKG</sequence>
<protein>
    <submittedName>
        <fullName evidence="1">DNA translocase FtsK</fullName>
    </submittedName>
</protein>
<organism evidence="1 2">
    <name type="scientific">Gracilibacillus pellucidus</name>
    <dbReference type="NCBI Taxonomy" id="3095368"/>
    <lineage>
        <taxon>Bacteria</taxon>
        <taxon>Bacillati</taxon>
        <taxon>Bacillota</taxon>
        <taxon>Bacilli</taxon>
        <taxon>Bacillales</taxon>
        <taxon>Bacillaceae</taxon>
        <taxon>Gracilibacillus</taxon>
    </lineage>
</organism>
<dbReference type="EMBL" id="JAWZSR010000013">
    <property type="protein sequence ID" value="MDX8047482.1"/>
    <property type="molecule type" value="Genomic_DNA"/>
</dbReference>
<name>A0ACC6M9F6_9BACI</name>
<dbReference type="Proteomes" id="UP001277972">
    <property type="component" value="Unassembled WGS sequence"/>
</dbReference>
<keyword evidence="2" id="KW-1185">Reference proteome</keyword>
<evidence type="ECO:0000313" key="1">
    <source>
        <dbReference type="EMBL" id="MDX8047482.1"/>
    </source>
</evidence>
<proteinExistence type="predicted"/>
<reference evidence="1" key="1">
    <citation type="submission" date="2023-11" db="EMBL/GenBank/DDBJ databases">
        <title>Gracilibacillus pellucida a moderately halophilic bacterium isolated from saline soil in Xinjiang province.</title>
        <authorList>
            <person name="Zhang Z."/>
            <person name="Tan F."/>
            <person name="Wang Y."/>
            <person name="Xia M."/>
        </authorList>
    </citation>
    <scope>NUCLEOTIDE SEQUENCE</scope>
    <source>
        <strain evidence="1">S3-1-1</strain>
    </source>
</reference>